<evidence type="ECO:0000256" key="7">
    <source>
        <dbReference type="RuleBase" id="RU000382"/>
    </source>
</evidence>
<dbReference type="InterPro" id="IPR015424">
    <property type="entry name" value="PyrdxlP-dep_Trfase"/>
</dbReference>
<dbReference type="Pfam" id="PF00282">
    <property type="entry name" value="Pyridoxal_deC"/>
    <property type="match status" value="1"/>
</dbReference>
<dbReference type="GO" id="GO:0030170">
    <property type="term" value="F:pyridoxal phosphate binding"/>
    <property type="evidence" value="ECO:0007669"/>
    <property type="project" value="InterPro"/>
</dbReference>
<gene>
    <name evidence="8" type="ORF">C5167_032936</name>
</gene>
<dbReference type="Gene3D" id="3.40.640.10">
    <property type="entry name" value="Type I PLP-dependent aspartate aminotransferase-like (Major domain)"/>
    <property type="match status" value="2"/>
</dbReference>
<evidence type="ECO:0000256" key="6">
    <source>
        <dbReference type="PIRSR" id="PIRSR602129-50"/>
    </source>
</evidence>
<organism evidence="8 9">
    <name type="scientific">Papaver somniferum</name>
    <name type="common">Opium poppy</name>
    <dbReference type="NCBI Taxonomy" id="3469"/>
    <lineage>
        <taxon>Eukaryota</taxon>
        <taxon>Viridiplantae</taxon>
        <taxon>Streptophyta</taxon>
        <taxon>Embryophyta</taxon>
        <taxon>Tracheophyta</taxon>
        <taxon>Spermatophyta</taxon>
        <taxon>Magnoliopsida</taxon>
        <taxon>Ranunculales</taxon>
        <taxon>Papaveraceae</taxon>
        <taxon>Papaveroideae</taxon>
        <taxon>Papaver</taxon>
    </lineage>
</organism>
<feature type="modified residue" description="N6-(pyridoxal phosphate)lysine" evidence="6">
    <location>
        <position position="265"/>
    </location>
</feature>
<dbReference type="GO" id="GO:0016831">
    <property type="term" value="F:carboxy-lyase activity"/>
    <property type="evidence" value="ECO:0007669"/>
    <property type="project" value="UniProtKB-KW"/>
</dbReference>
<name>A0A4Y7K9Y5_PAPSO</name>
<keyword evidence="5 7" id="KW-0456">Lyase</keyword>
<evidence type="ECO:0000256" key="2">
    <source>
        <dbReference type="ARBA" id="ARBA00009533"/>
    </source>
</evidence>
<dbReference type="InterPro" id="IPR051151">
    <property type="entry name" value="Group_II_Decarboxylase"/>
</dbReference>
<keyword evidence="9" id="KW-1185">Reference proteome</keyword>
<dbReference type="PANTHER" id="PTHR46101">
    <property type="match status" value="1"/>
</dbReference>
<evidence type="ECO:0000256" key="3">
    <source>
        <dbReference type="ARBA" id="ARBA00022793"/>
    </source>
</evidence>
<evidence type="ECO:0000256" key="5">
    <source>
        <dbReference type="ARBA" id="ARBA00023239"/>
    </source>
</evidence>
<reference evidence="8 9" key="1">
    <citation type="journal article" date="2018" name="Science">
        <title>The opium poppy genome and morphinan production.</title>
        <authorList>
            <person name="Guo L."/>
            <person name="Winzer T."/>
            <person name="Yang X."/>
            <person name="Li Y."/>
            <person name="Ning Z."/>
            <person name="He Z."/>
            <person name="Teodor R."/>
            <person name="Lu Y."/>
            <person name="Bowser T.A."/>
            <person name="Graham I.A."/>
            <person name="Ye K."/>
        </authorList>
    </citation>
    <scope>NUCLEOTIDE SEQUENCE [LARGE SCALE GENOMIC DNA]</scope>
    <source>
        <strain evidence="9">cv. HN1</strain>
        <tissue evidence="8">Leaves</tissue>
    </source>
</reference>
<evidence type="ECO:0000256" key="4">
    <source>
        <dbReference type="ARBA" id="ARBA00022898"/>
    </source>
</evidence>
<dbReference type="InterPro" id="IPR015422">
    <property type="entry name" value="PyrdxlP-dep_Trfase_small"/>
</dbReference>
<keyword evidence="4 6" id="KW-0663">Pyridoxal phosphate</keyword>
<dbReference type="InterPro" id="IPR015421">
    <property type="entry name" value="PyrdxlP-dep_Trfase_major"/>
</dbReference>
<sequence length="437" mass="48686">MVGSVGVPGAEFEVSVPSDEFNWRSASLPEDFAAVVLAENVAGKEIVDTIFPHAVTEPEGGGENTSEREAYMANVLAIYESSITERTKHHLGFPFNLDFDYGVLWSLQNFYINNCGDPFIESSYAVHSRQFEVSVLEWFARLWGIENHEYWGYITNGGTEGNFQGILLGREAFPDGILYASEDSHYSVFKAARMYRMKCVKVNTLISGEIDYADFKAKLLRNKNNPAIVNVNIGTTVKGGVDNLDLAPKISFKKPIGSISVFGHKFVGCPMPCGVQITRLSHIYALSRDVEYIGSRDATITGGPSGHAPIYLWYALNHKGYRGIQKEVQICLTNAQYLRDRLRAEGIGAMLNEFSNIVVFERPQNEELIQKWQLACQGNIAHIVVMPNVTIEKLDDFLNDLIEKRSTWSGKGKVQAFCISVDIGKENCACQRHSEGV</sequence>
<evidence type="ECO:0000256" key="1">
    <source>
        <dbReference type="ARBA" id="ARBA00001933"/>
    </source>
</evidence>
<dbReference type="AlphaFoldDB" id="A0A4Y7K9Y5"/>
<dbReference type="STRING" id="3469.A0A4Y7K9Y5"/>
<dbReference type="SUPFAM" id="SSF53383">
    <property type="entry name" value="PLP-dependent transferases"/>
    <property type="match status" value="1"/>
</dbReference>
<dbReference type="Gene3D" id="3.90.1150.10">
    <property type="entry name" value="Aspartate Aminotransferase, domain 1"/>
    <property type="match status" value="1"/>
</dbReference>
<dbReference type="InterPro" id="IPR002129">
    <property type="entry name" value="PyrdxlP-dep_de-COase"/>
</dbReference>
<accession>A0A4Y7K9Y5</accession>
<dbReference type="EMBL" id="CM010721">
    <property type="protein sequence ID" value="RZC68795.1"/>
    <property type="molecule type" value="Genomic_DNA"/>
</dbReference>
<dbReference type="Proteomes" id="UP000316621">
    <property type="component" value="Chromosome 7"/>
</dbReference>
<dbReference type="PROSITE" id="PS00392">
    <property type="entry name" value="DDC_GAD_HDC_YDC"/>
    <property type="match status" value="1"/>
</dbReference>
<evidence type="ECO:0000313" key="9">
    <source>
        <dbReference type="Proteomes" id="UP000316621"/>
    </source>
</evidence>
<keyword evidence="3" id="KW-0210">Decarboxylase</keyword>
<dbReference type="PANTHER" id="PTHR46101:SF2">
    <property type="entry name" value="SERINE DECARBOXYLASE"/>
    <property type="match status" value="1"/>
</dbReference>
<comment type="cofactor">
    <cofactor evidence="1 6 7">
        <name>pyridoxal 5'-phosphate</name>
        <dbReference type="ChEBI" id="CHEBI:597326"/>
    </cofactor>
</comment>
<protein>
    <recommendedName>
        <fullName evidence="10">Serine decarboxylase</fullName>
    </recommendedName>
</protein>
<proteinExistence type="inferred from homology"/>
<dbReference type="InterPro" id="IPR021115">
    <property type="entry name" value="Pyridoxal-P_BS"/>
</dbReference>
<dbReference type="Gramene" id="RZC68795">
    <property type="protein sequence ID" value="RZC68795"/>
    <property type="gene ID" value="C5167_032936"/>
</dbReference>
<dbReference type="GO" id="GO:0019752">
    <property type="term" value="P:carboxylic acid metabolic process"/>
    <property type="evidence" value="ECO:0007669"/>
    <property type="project" value="InterPro"/>
</dbReference>
<evidence type="ECO:0000313" key="8">
    <source>
        <dbReference type="EMBL" id="RZC68795.1"/>
    </source>
</evidence>
<comment type="similarity">
    <text evidence="2 7">Belongs to the group II decarboxylase family.</text>
</comment>
<evidence type="ECO:0008006" key="10">
    <source>
        <dbReference type="Google" id="ProtNLM"/>
    </source>
</evidence>